<name>A0A914XG56_9BILA</name>
<protein>
    <submittedName>
        <fullName evidence="4">F-box domain-containing protein</fullName>
    </submittedName>
</protein>
<organism evidence="3 4">
    <name type="scientific">Plectus sambesii</name>
    <dbReference type="NCBI Taxonomy" id="2011161"/>
    <lineage>
        <taxon>Eukaryota</taxon>
        <taxon>Metazoa</taxon>
        <taxon>Ecdysozoa</taxon>
        <taxon>Nematoda</taxon>
        <taxon>Chromadorea</taxon>
        <taxon>Plectida</taxon>
        <taxon>Plectina</taxon>
        <taxon>Plectoidea</taxon>
        <taxon>Plectidae</taxon>
        <taxon>Plectus</taxon>
    </lineage>
</organism>
<dbReference type="InterPro" id="IPR001810">
    <property type="entry name" value="F-box_dom"/>
</dbReference>
<proteinExistence type="predicted"/>
<dbReference type="Proteomes" id="UP000887566">
    <property type="component" value="Unplaced"/>
</dbReference>
<evidence type="ECO:0000313" key="3">
    <source>
        <dbReference type="Proteomes" id="UP000887566"/>
    </source>
</evidence>
<dbReference type="SUPFAM" id="SSF81383">
    <property type="entry name" value="F-box domain"/>
    <property type="match status" value="1"/>
</dbReference>
<reference evidence="4" key="1">
    <citation type="submission" date="2022-11" db="UniProtKB">
        <authorList>
            <consortium name="WormBaseParasite"/>
        </authorList>
    </citation>
    <scope>IDENTIFICATION</scope>
</reference>
<dbReference type="InterPro" id="IPR036047">
    <property type="entry name" value="F-box-like_dom_sf"/>
</dbReference>
<accession>A0A914XG56</accession>
<keyword evidence="1" id="KW-0175">Coiled coil</keyword>
<evidence type="ECO:0000256" key="1">
    <source>
        <dbReference type="SAM" id="Coils"/>
    </source>
</evidence>
<evidence type="ECO:0000259" key="2">
    <source>
        <dbReference type="PROSITE" id="PS50181"/>
    </source>
</evidence>
<sequence length="400" mass="44474">MSKAALEAEVARLQAENDQLRRALGDLGGRIMCGKPTGDLPNNSRKQFSQLPDRPLEHVLRFLPAHQVAQMRHLSRKFNSLIKKCSKTMPKRESDGSIAFKSYRAGEVEVELSEFWARRTTVMKLAGDKVALSELLRFIRISGIMYFGEGVSAADEVLDQLTKEWLTIRPEKVIFAGDLSQTSRDSLRAFLKKVEPSVKKLLFQNASNIGSNLLSDDLISAAGRLGGLLVMPACWGSELRSINISDKTLLAMVDTEQMRSYFCLMGCLGITPAGIRAFAMKWLGKGRSNAAGPNYSCRHGMELCQLAFYNCANVTVAAIEKECGFLLGKAAVYRGIDDSALDDNGLTNGQRVCFTVHTLSSNRRLQIILHYKPFLSYIVHDMKVAFDDYFSQLVAQLEND</sequence>
<dbReference type="PROSITE" id="PS50181">
    <property type="entry name" value="FBOX"/>
    <property type="match status" value="1"/>
</dbReference>
<feature type="coiled-coil region" evidence="1">
    <location>
        <begin position="3"/>
        <end position="30"/>
    </location>
</feature>
<feature type="domain" description="F-box" evidence="2">
    <location>
        <begin position="45"/>
        <end position="92"/>
    </location>
</feature>
<dbReference type="Pfam" id="PF00646">
    <property type="entry name" value="F-box"/>
    <property type="match status" value="1"/>
</dbReference>
<evidence type="ECO:0000313" key="4">
    <source>
        <dbReference type="WBParaSite" id="PSAMB.scaffold7571size7429.g30287.t1"/>
    </source>
</evidence>
<dbReference type="AlphaFoldDB" id="A0A914XG56"/>
<keyword evidence="3" id="KW-1185">Reference proteome</keyword>
<dbReference type="WBParaSite" id="PSAMB.scaffold7571size7429.g30287.t1">
    <property type="protein sequence ID" value="PSAMB.scaffold7571size7429.g30287.t1"/>
    <property type="gene ID" value="PSAMB.scaffold7571size7429.g30287"/>
</dbReference>